<keyword evidence="1" id="KW-0812">Transmembrane</keyword>
<dbReference type="Pfam" id="PF24140">
    <property type="entry name" value="TPR_TNPO3_IPO13_3rd"/>
    <property type="match status" value="1"/>
</dbReference>
<dbReference type="Proteomes" id="UP000076722">
    <property type="component" value="Unassembled WGS sequence"/>
</dbReference>
<dbReference type="Pfam" id="PF24138">
    <property type="entry name" value="TPR_TNPO3_IPO13_2nd"/>
    <property type="match status" value="1"/>
</dbReference>
<protein>
    <submittedName>
        <fullName evidence="3">ARM repeat-containing protein</fullName>
    </submittedName>
</protein>
<dbReference type="Pfam" id="PF24139">
    <property type="entry name" value="TPR_TNPO3_IPO13_4th"/>
    <property type="match status" value="1"/>
</dbReference>
<evidence type="ECO:0000313" key="4">
    <source>
        <dbReference type="Proteomes" id="UP000076722"/>
    </source>
</evidence>
<dbReference type="SUPFAM" id="SSF48371">
    <property type="entry name" value="ARM repeat"/>
    <property type="match status" value="1"/>
</dbReference>
<dbReference type="OrthoDB" id="435593at2759"/>
<dbReference type="Pfam" id="PF03810">
    <property type="entry name" value="IBN_N"/>
    <property type="match status" value="1"/>
</dbReference>
<name>A0A164XM25_9AGAM</name>
<evidence type="ECO:0000259" key="2">
    <source>
        <dbReference type="PROSITE" id="PS50166"/>
    </source>
</evidence>
<dbReference type="SMART" id="SM00913">
    <property type="entry name" value="IBN_N"/>
    <property type="match status" value="1"/>
</dbReference>
<feature type="domain" description="Importin N-terminal" evidence="2">
    <location>
        <begin position="29"/>
        <end position="96"/>
    </location>
</feature>
<dbReference type="Pfam" id="PF08389">
    <property type="entry name" value="Xpo1"/>
    <property type="match status" value="1"/>
</dbReference>
<evidence type="ECO:0000256" key="1">
    <source>
        <dbReference type="SAM" id="Phobius"/>
    </source>
</evidence>
<keyword evidence="1" id="KW-0472">Membrane</keyword>
<dbReference type="GO" id="GO:0031267">
    <property type="term" value="F:small GTPase binding"/>
    <property type="evidence" value="ECO:0007669"/>
    <property type="project" value="InterPro"/>
</dbReference>
<gene>
    <name evidence="3" type="ORF">SISNIDRAFT_438720</name>
</gene>
<keyword evidence="1" id="KW-1133">Transmembrane helix</keyword>
<evidence type="ECO:0000313" key="3">
    <source>
        <dbReference type="EMBL" id="KZS96110.1"/>
    </source>
</evidence>
<dbReference type="EMBL" id="KV419400">
    <property type="protein sequence ID" value="KZS96110.1"/>
    <property type="molecule type" value="Genomic_DNA"/>
</dbReference>
<dbReference type="InterPro" id="IPR057942">
    <property type="entry name" value="TPR_TNPO3_IPO13_3rd"/>
</dbReference>
<dbReference type="InterPro" id="IPR001494">
    <property type="entry name" value="Importin-beta_N"/>
</dbReference>
<dbReference type="InterPro" id="IPR011989">
    <property type="entry name" value="ARM-like"/>
</dbReference>
<dbReference type="AlphaFoldDB" id="A0A164XM25"/>
<dbReference type="InterPro" id="IPR013598">
    <property type="entry name" value="Exportin-1/Importin-b-like"/>
</dbReference>
<dbReference type="InterPro" id="IPR058537">
    <property type="entry name" value="TPR_TNPO3_IPO13_4th"/>
</dbReference>
<dbReference type="GO" id="GO:0006606">
    <property type="term" value="P:protein import into nucleus"/>
    <property type="evidence" value="ECO:0007669"/>
    <property type="project" value="TreeGrafter"/>
</dbReference>
<dbReference type="InterPro" id="IPR051345">
    <property type="entry name" value="Importin_beta-like_NTR"/>
</dbReference>
<feature type="transmembrane region" description="Helical" evidence="1">
    <location>
        <begin position="769"/>
        <end position="791"/>
    </location>
</feature>
<proteinExistence type="predicted"/>
<dbReference type="InterPro" id="IPR016024">
    <property type="entry name" value="ARM-type_fold"/>
</dbReference>
<dbReference type="Gene3D" id="1.25.10.10">
    <property type="entry name" value="Leucine-rich Repeat Variant"/>
    <property type="match status" value="1"/>
</dbReference>
<reference evidence="3 4" key="1">
    <citation type="journal article" date="2016" name="Mol. Biol. Evol.">
        <title>Comparative Genomics of Early-Diverging Mushroom-Forming Fungi Provides Insights into the Origins of Lignocellulose Decay Capabilities.</title>
        <authorList>
            <person name="Nagy L.G."/>
            <person name="Riley R."/>
            <person name="Tritt A."/>
            <person name="Adam C."/>
            <person name="Daum C."/>
            <person name="Floudas D."/>
            <person name="Sun H."/>
            <person name="Yadav J.S."/>
            <person name="Pangilinan J."/>
            <person name="Larsson K.H."/>
            <person name="Matsuura K."/>
            <person name="Barry K."/>
            <person name="Labutti K."/>
            <person name="Kuo R."/>
            <person name="Ohm R.A."/>
            <person name="Bhattacharya S.S."/>
            <person name="Shirouzu T."/>
            <person name="Yoshinaga Y."/>
            <person name="Martin F.M."/>
            <person name="Grigoriev I.V."/>
            <person name="Hibbett D.S."/>
        </authorList>
    </citation>
    <scope>NUCLEOTIDE SEQUENCE [LARGE SCALE GENOMIC DNA]</scope>
    <source>
        <strain evidence="3 4">HHB9708</strain>
    </source>
</reference>
<dbReference type="STRING" id="1314777.A0A164XM25"/>
<dbReference type="PROSITE" id="PS50166">
    <property type="entry name" value="IMPORTIN_B_NT"/>
    <property type="match status" value="1"/>
</dbReference>
<dbReference type="InterPro" id="IPR057941">
    <property type="entry name" value="TPR_TNPO3_IPO13_2nd"/>
</dbReference>
<dbReference type="PANTHER" id="PTHR12363">
    <property type="entry name" value="TRANSPORTIN 3 AND IMPORTIN 13"/>
    <property type="match status" value="1"/>
</dbReference>
<dbReference type="GO" id="GO:0005737">
    <property type="term" value="C:cytoplasm"/>
    <property type="evidence" value="ECO:0007669"/>
    <property type="project" value="TreeGrafter"/>
</dbReference>
<keyword evidence="4" id="KW-1185">Reference proteome</keyword>
<dbReference type="PANTHER" id="PTHR12363:SF53">
    <property type="entry name" value="MRNA TRANSPORT REGULATOR MTR10"/>
    <property type="match status" value="1"/>
</dbReference>
<accession>A0A164XM25</accession>
<organism evidence="3 4">
    <name type="scientific">Sistotremastrum niveocremeum HHB9708</name>
    <dbReference type="NCBI Taxonomy" id="1314777"/>
    <lineage>
        <taxon>Eukaryota</taxon>
        <taxon>Fungi</taxon>
        <taxon>Dikarya</taxon>
        <taxon>Basidiomycota</taxon>
        <taxon>Agaricomycotina</taxon>
        <taxon>Agaricomycetes</taxon>
        <taxon>Sistotremastrales</taxon>
        <taxon>Sistotremastraceae</taxon>
        <taxon>Sertulicium</taxon>
        <taxon>Sertulicium niveocremeum</taxon>
    </lineage>
</organism>
<sequence length="940" mass="104951">MASAYNHENLLAALQVFSTATDKASIERANVWLQDFQHSAEAWAICNSLLLSPDAPQPARLFAAQTFRTKVTYDLNQVEEPHVVALRDTLIAALTRYQSGPKVIQTQLCLALAGFALQVSQWEKSVQTLIQDFGRNPSMVPILLEFLTVLPEEVNGNTKIPISNDEYRTRAPLLLTDNAKQVLELLSMYIQAEGVTSEVQSQVFQCLRSWLNAGELLAQDIASTPLFAFVFDSLSSEQLFDSAVDVVCDIIHETQEVYENEDVIQLILPRLVNLRPRIAQANDDPDKMRGFCRVFAEAGETYRQLLLQHPDSFVPLIEAIAECTAYHDLDIVTITFGFWYRLAQSIGKHRNVPPVFLDAYKALVEIIIKHLRFPNDAQDLVGQEADDFRSFRHVIGDTLKDCCYVLGADVCLMRAYEMVVNAIALGNSGSGANISWQEIEAPLFSMRSMGGEVDVRDDEITPRIMDLLPQLPNHPRIRYAAMLVIGRYTEWTNMHPQHIAFQLTYLSSGFEDSDSEVAAAAGQAMKYLCKDCKRHLVPSLPQLYAFYTTAAPKLSQDDRVQVCEAIAHVISYMPMEQAAQSLRTFCLQILASVHTLTSKPNPLSKEELKHVADYLEQIEAVLHVVDTFGEELPAACQGTCQEIWNLFNPLLQSYGGTYFITERVTRLLRQGLQFFGAAALPVIPSVIETLSISFTTTGFSNCLWVVGKIVQRYGSSRDSVVQQAIKSSYENMSLKVASLLRDNSPTELPDILEDYIRLQQAIMEYCPDIFFLSPAFVIAFTASLTSLGVVYTDIIFASLDTLRDILTHECLSQKSSSPTSPPKFPLYAEQIRAAFSSHGHQLVGALLTGLVGDFPEEAASSVITLLRAIAQTWPTEFTTFLPAVLDSLPLATCPLAARKQFVTSCNAAVSRKDFDKVKHAVTQLLRDSRRARERRETKLK</sequence>